<dbReference type="PANTHER" id="PTHR44688:SF16">
    <property type="entry name" value="DNA-BINDING TRANSCRIPTIONAL ACTIVATOR DEVR_DOSR"/>
    <property type="match status" value="1"/>
</dbReference>
<reference evidence="6 7" key="1">
    <citation type="submission" date="2023-12" db="EMBL/GenBank/DDBJ databases">
        <title>Sinomonas terricola sp. nov, isolated from litchi orchard soil in Guangdong, PR China.</title>
        <authorList>
            <person name="Jiaxin W."/>
            <person name="Yang Z."/>
            <person name="Honghui Z."/>
        </authorList>
    </citation>
    <scope>NUCLEOTIDE SEQUENCE [LARGE SCALE GENOMIC DNA]</scope>
    <source>
        <strain evidence="6 7">JGH33</strain>
    </source>
</reference>
<evidence type="ECO:0000256" key="2">
    <source>
        <dbReference type="ARBA" id="ARBA00023125"/>
    </source>
</evidence>
<dbReference type="CDD" id="cd06170">
    <property type="entry name" value="LuxR_C_like"/>
    <property type="match status" value="1"/>
</dbReference>
<proteinExistence type="predicted"/>
<dbReference type="EMBL" id="JAYGGQ010000016">
    <property type="protein sequence ID" value="MEA5456685.1"/>
    <property type="molecule type" value="Genomic_DNA"/>
</dbReference>
<sequence>MGATLAEKAGIKSVVETTRRDIAAAATEALRREGAGAVLVVGKGGSGKTHVLDAVVRSLGNDVEVLEISTGRSLRSVMYAALIECLPKLAPEEVQDRIGVLRALWAELHRRSGEAERPVVLVVDDAQDLDDGSAGLIAEAVASSWVRLLAAATTRGGLPRDFLDMWHDGMAERVELAPLSLAESQAAAQEHLGGTLSVTAAGVLHRLSGGNPLHLLSLIDESVAAGTLVRRRGIWLLTGAFASSGNALAEPVRSSMEALDPAERDLLILVALTEPLPRSAARVLADREILDRLTDLGWFIEGPDGIRIRHALEADAVRRMTTATRRLHLYRRALALGGDELRQPANELRLLELALDTGASLPAAELVRGAAAAVRSFRNELGLRAASLVDRAAERSLARGVVARAHLNLGDPPAALAVLSSGPAVPSDVQDVLVGTLVKFTARLALGELEQVEGDVADLEKAADGVDRRTGSGGVPFGPGAREAVLRRARLIRALAAAERGDFAAVGSALDHDGKLPQAIAAPAIERGLWLVLDSAVQWAAGHFEASARAAGLALSDSDLDDEHFPFEERALVRYLVAALFSGDWAGVDGAVAAYPDTHLRSIVVFGPSLYCARAIALVRQGREAEAESILRDVVENLELADPLQLLGLASAVAARAAAAAGNATAARQYLARAEATAGLGSADLRGLAAMHRVGALELLEPGTGLARLEAIAEENRAAGRPGWELVARILGFELGATDTDGRGAELAAAAEGPWARAWGAWARAEAREDAEGYLTAGGLFHDLGMYRRARAAYARAAGCFDADGDRAAARHAGALARTCEGLPGSGDAGEKEEAILSSLRLSPREQDVVDLAVDGLSDRQIADQLHLSVRTVEGHLHRSYAKLGIRSRDELRDAVSE</sequence>
<dbReference type="SMART" id="SM00382">
    <property type="entry name" value="AAA"/>
    <property type="match status" value="1"/>
</dbReference>
<feature type="coiled-coil region" evidence="4">
    <location>
        <begin position="442"/>
        <end position="469"/>
    </location>
</feature>
<evidence type="ECO:0000256" key="1">
    <source>
        <dbReference type="ARBA" id="ARBA00023015"/>
    </source>
</evidence>
<accession>A0ABU5TAL6</accession>
<dbReference type="SUPFAM" id="SSF46894">
    <property type="entry name" value="C-terminal effector domain of the bipartite response regulators"/>
    <property type="match status" value="1"/>
</dbReference>
<dbReference type="Proteomes" id="UP001304769">
    <property type="component" value="Unassembled WGS sequence"/>
</dbReference>
<dbReference type="InterPro" id="IPR003593">
    <property type="entry name" value="AAA+_ATPase"/>
</dbReference>
<dbReference type="InterPro" id="IPR036388">
    <property type="entry name" value="WH-like_DNA-bd_sf"/>
</dbReference>
<evidence type="ECO:0000313" key="7">
    <source>
        <dbReference type="Proteomes" id="UP001304769"/>
    </source>
</evidence>
<feature type="domain" description="HTH luxR-type" evidence="5">
    <location>
        <begin position="835"/>
        <end position="898"/>
    </location>
</feature>
<evidence type="ECO:0000256" key="3">
    <source>
        <dbReference type="ARBA" id="ARBA00023163"/>
    </source>
</evidence>
<dbReference type="Gene3D" id="1.10.10.10">
    <property type="entry name" value="Winged helix-like DNA-binding domain superfamily/Winged helix DNA-binding domain"/>
    <property type="match status" value="1"/>
</dbReference>
<dbReference type="SMART" id="SM00421">
    <property type="entry name" value="HTH_LUXR"/>
    <property type="match status" value="1"/>
</dbReference>
<dbReference type="Pfam" id="PF13191">
    <property type="entry name" value="AAA_16"/>
    <property type="match status" value="1"/>
</dbReference>
<keyword evidence="3" id="KW-0804">Transcription</keyword>
<dbReference type="InterPro" id="IPR027417">
    <property type="entry name" value="P-loop_NTPase"/>
</dbReference>
<comment type="caution">
    <text evidence="6">The sequence shown here is derived from an EMBL/GenBank/DDBJ whole genome shotgun (WGS) entry which is preliminary data.</text>
</comment>
<dbReference type="PRINTS" id="PR00038">
    <property type="entry name" value="HTHLUXR"/>
</dbReference>
<dbReference type="SUPFAM" id="SSF52540">
    <property type="entry name" value="P-loop containing nucleoside triphosphate hydrolases"/>
    <property type="match status" value="1"/>
</dbReference>
<dbReference type="RefSeq" id="WP_323280580.1">
    <property type="nucleotide sequence ID" value="NZ_JAYGGQ010000016.1"/>
</dbReference>
<gene>
    <name evidence="6" type="ORF">SPF06_18330</name>
</gene>
<keyword evidence="7" id="KW-1185">Reference proteome</keyword>
<dbReference type="InterPro" id="IPR016032">
    <property type="entry name" value="Sig_transdc_resp-reg_C-effctor"/>
</dbReference>
<keyword evidence="1" id="KW-0805">Transcription regulation</keyword>
<name>A0ABU5TAL6_9MICC</name>
<dbReference type="Gene3D" id="3.40.50.300">
    <property type="entry name" value="P-loop containing nucleotide triphosphate hydrolases"/>
    <property type="match status" value="1"/>
</dbReference>
<evidence type="ECO:0000256" key="4">
    <source>
        <dbReference type="SAM" id="Coils"/>
    </source>
</evidence>
<dbReference type="PANTHER" id="PTHR44688">
    <property type="entry name" value="DNA-BINDING TRANSCRIPTIONAL ACTIVATOR DEVR_DOSR"/>
    <property type="match status" value="1"/>
</dbReference>
<evidence type="ECO:0000259" key="5">
    <source>
        <dbReference type="PROSITE" id="PS50043"/>
    </source>
</evidence>
<keyword evidence="4" id="KW-0175">Coiled coil</keyword>
<dbReference type="PROSITE" id="PS50043">
    <property type="entry name" value="HTH_LUXR_2"/>
    <property type="match status" value="1"/>
</dbReference>
<organism evidence="6 7">
    <name type="scientific">Sinomonas terricola</name>
    <dbReference type="NCBI Taxonomy" id="3110330"/>
    <lineage>
        <taxon>Bacteria</taxon>
        <taxon>Bacillati</taxon>
        <taxon>Actinomycetota</taxon>
        <taxon>Actinomycetes</taxon>
        <taxon>Micrococcales</taxon>
        <taxon>Micrococcaceae</taxon>
        <taxon>Sinomonas</taxon>
    </lineage>
</organism>
<keyword evidence="2" id="KW-0238">DNA-binding</keyword>
<dbReference type="InterPro" id="IPR041664">
    <property type="entry name" value="AAA_16"/>
</dbReference>
<evidence type="ECO:0000313" key="6">
    <source>
        <dbReference type="EMBL" id="MEA5456685.1"/>
    </source>
</evidence>
<protein>
    <submittedName>
        <fullName evidence="6">LuxR C-terminal-related transcriptional regulator</fullName>
    </submittedName>
</protein>
<dbReference type="Pfam" id="PF00196">
    <property type="entry name" value="GerE"/>
    <property type="match status" value="1"/>
</dbReference>
<dbReference type="InterPro" id="IPR000792">
    <property type="entry name" value="Tscrpt_reg_LuxR_C"/>
</dbReference>